<dbReference type="Proteomes" id="UP001218895">
    <property type="component" value="Chromosome"/>
</dbReference>
<dbReference type="KEGG" id="manq:L1994_09385"/>
<dbReference type="PANTHER" id="PTHR35902:SF6">
    <property type="entry name" value="CONSERVED WITHIN P. AEROPHILUM"/>
    <property type="match status" value="1"/>
</dbReference>
<reference evidence="2" key="1">
    <citation type="submission" date="2022-01" db="EMBL/GenBank/DDBJ databases">
        <title>Complete genome of Methanomicrobium antiquum DSM 21220.</title>
        <authorList>
            <person name="Chen S.-C."/>
            <person name="You Y.-T."/>
            <person name="Zhou Y.-Z."/>
            <person name="Lai M.-C."/>
        </authorList>
    </citation>
    <scope>NUCLEOTIDE SEQUENCE</scope>
    <source>
        <strain evidence="2">DSM 21220</strain>
    </source>
</reference>
<gene>
    <name evidence="2" type="ORF">L1994_09385</name>
</gene>
<evidence type="ECO:0008006" key="4">
    <source>
        <dbReference type="Google" id="ProtNLM"/>
    </source>
</evidence>
<organism evidence="2 3">
    <name type="scientific">Methanomicrobium antiquum</name>
    <dbReference type="NCBI Taxonomy" id="487686"/>
    <lineage>
        <taxon>Archaea</taxon>
        <taxon>Methanobacteriati</taxon>
        <taxon>Methanobacteriota</taxon>
        <taxon>Stenosarchaea group</taxon>
        <taxon>Methanomicrobia</taxon>
        <taxon>Methanomicrobiales</taxon>
        <taxon>Methanomicrobiaceae</taxon>
        <taxon>Methanomicrobium</taxon>
    </lineage>
</organism>
<keyword evidence="1" id="KW-0472">Membrane</keyword>
<evidence type="ECO:0000256" key="1">
    <source>
        <dbReference type="SAM" id="Phobius"/>
    </source>
</evidence>
<sequence length="387" mass="42197">MINKPIQLISLLALLIFLAVPASAADTSVSSAAQISVISYESNPSVLMKGDIATVKVIVKNTGTENVDIKRATILTKDLNILNEQSYATVGAIGPDVSKEFVFTLKAKSDGIFYPRFYLDFSNGGSLGYPLMTKVESSPIELSVLEKPDVFQKDVKSNVKLVVGNPRENTVNGVIIKPVSDSASFTQTSIFVGKLDPNENREIEIETIPSKDGEIKFIAEYRNGINIHETEKTIPLILGEDKKSADPVVNNIEIQTTGKGYRVSGDVTNAGLKNAKSVVVTTKSPAVPIEPNRLYVIGELEPDDFSGFDVDFIVEEQDFAPLLIQYKDEDGNDYTKTIDIKLKDSSLSLKGQDKSENSDEGLPLVAIILIIAIIVVICGAIYYSWKK</sequence>
<protein>
    <recommendedName>
        <fullName evidence="4">CARDB domain-containing protein</fullName>
    </recommendedName>
</protein>
<dbReference type="RefSeq" id="WP_278099184.1">
    <property type="nucleotide sequence ID" value="NZ_CP091092.1"/>
</dbReference>
<dbReference type="GeneID" id="79950609"/>
<evidence type="ECO:0000313" key="3">
    <source>
        <dbReference type="Proteomes" id="UP001218895"/>
    </source>
</evidence>
<dbReference type="AlphaFoldDB" id="A0AAF0FQW7"/>
<dbReference type="EMBL" id="CP091092">
    <property type="protein sequence ID" value="WFN36346.1"/>
    <property type="molecule type" value="Genomic_DNA"/>
</dbReference>
<keyword evidence="3" id="KW-1185">Reference proteome</keyword>
<proteinExistence type="predicted"/>
<dbReference type="PANTHER" id="PTHR35902">
    <property type="entry name" value="S-LAYER DOMAIN-LIKE PROTEIN-RELATED"/>
    <property type="match status" value="1"/>
</dbReference>
<evidence type="ECO:0000313" key="2">
    <source>
        <dbReference type="EMBL" id="WFN36346.1"/>
    </source>
</evidence>
<name>A0AAF0FQW7_9EURY</name>
<keyword evidence="1" id="KW-1133">Transmembrane helix</keyword>
<feature type="transmembrane region" description="Helical" evidence="1">
    <location>
        <begin position="362"/>
        <end position="385"/>
    </location>
</feature>
<accession>A0AAF0FQW7</accession>
<keyword evidence="1" id="KW-0812">Transmembrane</keyword>